<dbReference type="AlphaFoldDB" id="A0A6G0ZNN0"/>
<organism evidence="1 2">
    <name type="scientific">Aphis craccivora</name>
    <name type="common">Cowpea aphid</name>
    <dbReference type="NCBI Taxonomy" id="307492"/>
    <lineage>
        <taxon>Eukaryota</taxon>
        <taxon>Metazoa</taxon>
        <taxon>Ecdysozoa</taxon>
        <taxon>Arthropoda</taxon>
        <taxon>Hexapoda</taxon>
        <taxon>Insecta</taxon>
        <taxon>Pterygota</taxon>
        <taxon>Neoptera</taxon>
        <taxon>Paraneoptera</taxon>
        <taxon>Hemiptera</taxon>
        <taxon>Sternorrhyncha</taxon>
        <taxon>Aphidomorpha</taxon>
        <taxon>Aphidoidea</taxon>
        <taxon>Aphididae</taxon>
        <taxon>Aphidini</taxon>
        <taxon>Aphis</taxon>
        <taxon>Aphis</taxon>
    </lineage>
</organism>
<reference evidence="1 2" key="1">
    <citation type="submission" date="2019-08" db="EMBL/GenBank/DDBJ databases">
        <title>Whole genome of Aphis craccivora.</title>
        <authorList>
            <person name="Voronova N.V."/>
            <person name="Shulinski R.S."/>
            <person name="Bandarenka Y.V."/>
            <person name="Zhorov D.G."/>
            <person name="Warner D."/>
        </authorList>
    </citation>
    <scope>NUCLEOTIDE SEQUENCE [LARGE SCALE GENOMIC DNA]</scope>
    <source>
        <strain evidence="1">180601</strain>
        <tissue evidence="1">Whole Body</tissue>
    </source>
</reference>
<comment type="caution">
    <text evidence="1">The sequence shown here is derived from an EMBL/GenBank/DDBJ whole genome shotgun (WGS) entry which is preliminary data.</text>
</comment>
<dbReference type="EMBL" id="VUJU01000100">
    <property type="protein sequence ID" value="KAF0773072.1"/>
    <property type="molecule type" value="Genomic_DNA"/>
</dbReference>
<keyword evidence="2" id="KW-1185">Reference proteome</keyword>
<sequence>MIIKLRIILLQPPTLWTVQTIGTKLRHDRSDSLNDSKLMRRKRKLYYDKSCKVGARIMVPISTHAQFILIDENLEFTTATFSIFFLSSTKHLKNFETIRKNFIIRAHSERSDECIDFTMMCVSFFVCVPVYKITSRNNAPISNFRGDFRCKSEYPWCNKEVKMSMTLENLIQVFLVVAKKKLKIKSVENAKNHKNCCYKSWILENFTMSIKFFWPKILENLVQCSPSAQLLFLF</sequence>
<dbReference type="Proteomes" id="UP000478052">
    <property type="component" value="Unassembled WGS sequence"/>
</dbReference>
<protein>
    <submittedName>
        <fullName evidence="1">Uncharacterized protein</fullName>
    </submittedName>
</protein>
<evidence type="ECO:0000313" key="2">
    <source>
        <dbReference type="Proteomes" id="UP000478052"/>
    </source>
</evidence>
<gene>
    <name evidence="1" type="ORF">FWK35_00003229</name>
</gene>
<evidence type="ECO:0000313" key="1">
    <source>
        <dbReference type="EMBL" id="KAF0773072.1"/>
    </source>
</evidence>
<proteinExistence type="predicted"/>
<name>A0A6G0ZNN0_APHCR</name>
<accession>A0A6G0ZNN0</accession>